<dbReference type="SUPFAM" id="SSF54160">
    <property type="entry name" value="Chromo domain-like"/>
    <property type="match status" value="1"/>
</dbReference>
<dbReference type="PANTHER" id="PTHR31424">
    <property type="entry name" value="PROTEIN CBG23806"/>
    <property type="match status" value="1"/>
</dbReference>
<keyword evidence="3" id="KW-1185">Reference proteome</keyword>
<protein>
    <recommendedName>
        <fullName evidence="1">Chromo domain-containing protein</fullName>
    </recommendedName>
</protein>
<evidence type="ECO:0000313" key="3">
    <source>
        <dbReference type="Proteomes" id="UP000005408"/>
    </source>
</evidence>
<evidence type="ECO:0000259" key="1">
    <source>
        <dbReference type="PROSITE" id="PS50013"/>
    </source>
</evidence>
<dbReference type="InterPro" id="IPR016197">
    <property type="entry name" value="Chromo-like_dom_sf"/>
</dbReference>
<accession>A0A8W8J2M7</accession>
<reference evidence="2" key="1">
    <citation type="submission" date="2022-08" db="UniProtKB">
        <authorList>
            <consortium name="EnsemblMetazoa"/>
        </authorList>
    </citation>
    <scope>IDENTIFICATION</scope>
    <source>
        <strain evidence="2">05x7-T-G4-1.051#20</strain>
    </source>
</reference>
<dbReference type="InterPro" id="IPR023780">
    <property type="entry name" value="Chromo_domain"/>
</dbReference>
<evidence type="ECO:0000313" key="2">
    <source>
        <dbReference type="EnsemblMetazoa" id="G1697.1:cds"/>
    </source>
</evidence>
<dbReference type="Gene3D" id="2.40.50.40">
    <property type="match status" value="1"/>
</dbReference>
<proteinExistence type="predicted"/>
<sequence>MQTRGRNIDFKKLSEGQTEEENKRKLRKASKCYVYENKFNVERLICKRKDGLIQKYLVKWESYSEYECTWEPWFHLPKIILDDFSTPKIEIDPDTLQEISDEFRTAVQARLSQRVGSHFYISSTFDSFRRLFHNRGTEVQKGRKLLQRDDFSGLLLPEDWDIFVYTKLGEGRAVSFPIKVTPTLRWSKKCYRVVSGSLVEAPRRPLESWKVEIKMENLKYGTTIATSSVCSDKSRCSNNLKLDKNRYCYSLDLTRKFLLFMNDTVEKIKSVEHIEIVNANLPRGILPIKENANRVSDRLRKHVSDTFTQFKRTRSGTKRKLFFEKTVHMHLYESEVYTGEELNERENEIYHRTIASLYNELKTVQERLNKQVLTEVQLNDDLQYFKETNAKLNAYIKEHILPFVNKGKPLDQCKRSQKMNKVSILKSRVEKALWFAKSFGVKIESVRFSDMAGKSYELGKGLNKPVHYEDMEESDKDKIKSILYILDSFGISDDAYHELSVANDSMVRSYLIKECRDSLNEMCTISQTPGDSPGAQVCLKESLDKLLCETIPVSESDESNPPKAQVKFAADGAKVSRLSTFLVLSVAVLNAGEEVMSASGQHTLAIVSADESYISIKDSFNNIFDDINDIIKTKRNDKIIYTTSSGRQFDLELFLGGDMKFLLLALGLNAANSKYACLYCKIAKEDRYDMTKDEMYYWGQSMVRSIVDMKKLSTRKFNYGCVRLPLLDIPIDHVIVDELHLLMRIGDVLIRNLIENSVNQDQKSSISTKSKASLKRTELVNCIQNCGVNFCIWETKVKDGRGDFLKNLEWTSLTGSDFKKLLKILPEQLANSTILDTSNKTKVIELWVAFGKLYSTLSEWNPPLDKIDFFFEESKKWINEFLDLGRSLEGTATNQRNESEEIPVEKIEIVYSKNVVIATLSR</sequence>
<dbReference type="Pfam" id="PF00385">
    <property type="entry name" value="Chromo"/>
    <property type="match status" value="1"/>
</dbReference>
<dbReference type="SMART" id="SM00298">
    <property type="entry name" value="CHROMO"/>
    <property type="match status" value="1"/>
</dbReference>
<dbReference type="InterPro" id="IPR000953">
    <property type="entry name" value="Chromo/chromo_shadow_dom"/>
</dbReference>
<dbReference type="PROSITE" id="PS50013">
    <property type="entry name" value="CHROMO_2"/>
    <property type="match status" value="1"/>
</dbReference>
<organism evidence="2 3">
    <name type="scientific">Magallana gigas</name>
    <name type="common">Pacific oyster</name>
    <name type="synonym">Crassostrea gigas</name>
    <dbReference type="NCBI Taxonomy" id="29159"/>
    <lineage>
        <taxon>Eukaryota</taxon>
        <taxon>Metazoa</taxon>
        <taxon>Spiralia</taxon>
        <taxon>Lophotrochozoa</taxon>
        <taxon>Mollusca</taxon>
        <taxon>Bivalvia</taxon>
        <taxon>Autobranchia</taxon>
        <taxon>Pteriomorphia</taxon>
        <taxon>Ostreida</taxon>
        <taxon>Ostreoidea</taxon>
        <taxon>Ostreidae</taxon>
        <taxon>Magallana</taxon>
    </lineage>
</organism>
<dbReference type="PANTHER" id="PTHR31424:SF3">
    <property type="entry name" value="RING-TYPE DOMAIN-CONTAINING PROTEIN"/>
    <property type="match status" value="1"/>
</dbReference>
<feature type="domain" description="Chromo" evidence="1">
    <location>
        <begin position="39"/>
        <end position="72"/>
    </location>
</feature>
<dbReference type="EnsemblMetazoa" id="G1697.1">
    <property type="protein sequence ID" value="G1697.1:cds"/>
    <property type="gene ID" value="G1697"/>
</dbReference>
<dbReference type="Proteomes" id="UP000005408">
    <property type="component" value="Unassembled WGS sequence"/>
</dbReference>
<dbReference type="AlphaFoldDB" id="A0A8W8J2M7"/>
<name>A0A8W8J2M7_MAGGI</name>